<keyword evidence="6 7" id="KW-0694">RNA-binding</keyword>
<feature type="domain" description="S1 motif" evidence="9">
    <location>
        <begin position="598"/>
        <end position="679"/>
    </location>
</feature>
<dbReference type="PROSITE" id="PS50126">
    <property type="entry name" value="S1"/>
    <property type="match status" value="1"/>
</dbReference>
<comment type="subcellular location">
    <subcellularLocation>
        <location evidence="7">Cytoplasm</location>
    </subcellularLocation>
</comment>
<dbReference type="GO" id="GO:0005829">
    <property type="term" value="C:cytosol"/>
    <property type="evidence" value="ECO:0007669"/>
    <property type="project" value="TreeGrafter"/>
</dbReference>
<dbReference type="NCBIfam" id="TIGR00358">
    <property type="entry name" value="3_prime_RNase"/>
    <property type="match status" value="1"/>
</dbReference>
<dbReference type="CDD" id="cd04471">
    <property type="entry name" value="S1_RNase_R"/>
    <property type="match status" value="1"/>
</dbReference>
<dbReference type="SMART" id="SM00955">
    <property type="entry name" value="RNB"/>
    <property type="match status" value="1"/>
</dbReference>
<sequence>MNKKHHSEKRDFSHKDRDQKSRFAKKSNHKQKHPNVYEGVILISGKGDGYIKTEKFAEDIKIPPENLNTALNRDLVQFSISDKKSYGRIKGNVEKIIKRNREEFVGTIFDNEGIVYFEPDDKKFYPDLSVIQNRKSEKIKTGQKVLIKMEPWNDSKKKPRGEIIKILGEKGDHNVEMEAILYEKGFVPAFPAEAEKEAEKIKDGAKKDFYTEVQKRISRPDGPPSGWDFRKTTTFTIDPFDAKDFDDALSFKKLPDGNYEVGVHIADVTHYVTEGSPIDKEAVKRATSVYLVDRTIPMLPEVLSNDLCSLNPNEDKLAFSAIFILNDKCEVQNRWFGETIINSDKRFDYAEAQKILDDGKGLFFDELNTLNELASLKRKRRTRNGAISFGGSEVKFKLDQNGFPIEIYEKEMLETNELIEDFMLLANREVTEYVNKLGKDKLFIYRIHDKPKPPAIKELVNYLGKIGYTLKTDGNGNVDSKDLNALLDKIKGTDEEDLIARVIIKSMAKAIYTTKNIGHYGLAFKYYTHFTSPIRRYPDMMVHRLVKKYLNNHETSEEERAHLEQLAMISSSQEVAAMEAERDSDKYKYAEYMSKRIGEEFLGMITSVVEWGVYVQDTKTKAEGLVRLSTLRSDRYNIDPQNYRVIGERSGQKYTLGDKVKIKLIGVNLDNRTIDFEIIN</sequence>
<keyword evidence="2 7" id="KW-0963">Cytoplasm</keyword>
<evidence type="ECO:0000313" key="11">
    <source>
        <dbReference type="Proteomes" id="UP000186545"/>
    </source>
</evidence>
<dbReference type="PROSITE" id="PS01175">
    <property type="entry name" value="RIBONUCLEASE_II"/>
    <property type="match status" value="1"/>
</dbReference>
<accession>A0A1F5ER25</accession>
<dbReference type="InterPro" id="IPR050180">
    <property type="entry name" value="RNR_Ribonuclease"/>
</dbReference>
<dbReference type="GO" id="GO:0008859">
    <property type="term" value="F:exoribonuclease II activity"/>
    <property type="evidence" value="ECO:0007669"/>
    <property type="project" value="UniProtKB-UniRule"/>
</dbReference>
<feature type="compositionally biased region" description="Basic and acidic residues" evidence="8">
    <location>
        <begin position="8"/>
        <end position="21"/>
    </location>
</feature>
<feature type="region of interest" description="Disordered" evidence="8">
    <location>
        <begin position="1"/>
        <end position="35"/>
    </location>
</feature>
<organism evidence="10 11">
    <name type="scientific">Candidatus Campbellbacteria bacterium RIFCSPLOWO2_02_FULL_35_11</name>
    <dbReference type="NCBI Taxonomy" id="1797581"/>
    <lineage>
        <taxon>Bacteria</taxon>
        <taxon>Candidatus Campbelliibacteriota</taxon>
    </lineage>
</organism>
<dbReference type="SUPFAM" id="SSF50249">
    <property type="entry name" value="Nucleic acid-binding proteins"/>
    <property type="match status" value="4"/>
</dbReference>
<keyword evidence="3 7" id="KW-0540">Nuclease</keyword>
<evidence type="ECO:0000256" key="1">
    <source>
        <dbReference type="ARBA" id="ARBA00001849"/>
    </source>
</evidence>
<evidence type="ECO:0000256" key="8">
    <source>
        <dbReference type="SAM" id="MobiDB-lite"/>
    </source>
</evidence>
<dbReference type="GO" id="GO:0006402">
    <property type="term" value="P:mRNA catabolic process"/>
    <property type="evidence" value="ECO:0007669"/>
    <property type="project" value="TreeGrafter"/>
</dbReference>
<dbReference type="NCBIfam" id="TIGR02063">
    <property type="entry name" value="RNase_R"/>
    <property type="match status" value="1"/>
</dbReference>
<dbReference type="InterPro" id="IPR022966">
    <property type="entry name" value="RNase_II/R_CS"/>
</dbReference>
<keyword evidence="4 7" id="KW-0378">Hydrolase</keyword>
<dbReference type="Pfam" id="PF00773">
    <property type="entry name" value="RNB"/>
    <property type="match status" value="1"/>
</dbReference>
<dbReference type="InterPro" id="IPR011805">
    <property type="entry name" value="RNase_R"/>
</dbReference>
<dbReference type="GO" id="GO:0003723">
    <property type="term" value="F:RNA binding"/>
    <property type="evidence" value="ECO:0007669"/>
    <property type="project" value="UniProtKB-UniRule"/>
</dbReference>
<proteinExistence type="inferred from homology"/>
<reference evidence="10 11" key="1">
    <citation type="journal article" date="2016" name="Nat. Commun.">
        <title>Thousands of microbial genomes shed light on interconnected biogeochemical processes in an aquifer system.</title>
        <authorList>
            <person name="Anantharaman K."/>
            <person name="Brown C.T."/>
            <person name="Hug L.A."/>
            <person name="Sharon I."/>
            <person name="Castelle C.J."/>
            <person name="Probst A.J."/>
            <person name="Thomas B.C."/>
            <person name="Singh A."/>
            <person name="Wilkins M.J."/>
            <person name="Karaoz U."/>
            <person name="Brodie E.L."/>
            <person name="Williams K.H."/>
            <person name="Hubbard S.S."/>
            <person name="Banfield J.F."/>
        </authorList>
    </citation>
    <scope>NUCLEOTIDE SEQUENCE [LARGE SCALE GENOMIC DNA]</scope>
</reference>
<dbReference type="Proteomes" id="UP000186545">
    <property type="component" value="Unassembled WGS sequence"/>
</dbReference>
<keyword evidence="5 7" id="KW-0269">Exonuclease</keyword>
<dbReference type="PANTHER" id="PTHR23355:SF9">
    <property type="entry name" value="DIS3-LIKE EXONUCLEASE 2"/>
    <property type="match status" value="1"/>
</dbReference>
<dbReference type="Gene3D" id="2.40.50.140">
    <property type="entry name" value="Nucleic acid-binding proteins"/>
    <property type="match status" value="2"/>
</dbReference>
<dbReference type="EMBL" id="MFAD01000040">
    <property type="protein sequence ID" value="OGD69696.1"/>
    <property type="molecule type" value="Genomic_DNA"/>
</dbReference>
<dbReference type="Pfam" id="PF00575">
    <property type="entry name" value="S1"/>
    <property type="match status" value="1"/>
</dbReference>
<evidence type="ECO:0000256" key="2">
    <source>
        <dbReference type="ARBA" id="ARBA00022490"/>
    </source>
</evidence>
<comment type="catalytic activity">
    <reaction evidence="1 7">
        <text>Exonucleolytic cleavage in the 3'- to 5'-direction to yield nucleoside 5'-phosphates.</text>
        <dbReference type="EC" id="3.1.13.1"/>
    </reaction>
</comment>
<dbReference type="InterPro" id="IPR003029">
    <property type="entry name" value="S1_domain"/>
</dbReference>
<dbReference type="InterPro" id="IPR040476">
    <property type="entry name" value="CSD2"/>
</dbReference>
<evidence type="ECO:0000256" key="3">
    <source>
        <dbReference type="ARBA" id="ARBA00022722"/>
    </source>
</evidence>
<evidence type="ECO:0000256" key="7">
    <source>
        <dbReference type="HAMAP-Rule" id="MF_01895"/>
    </source>
</evidence>
<protein>
    <recommendedName>
        <fullName evidence="7">Ribonuclease R</fullName>
        <shortName evidence="7">RNase R</shortName>
        <ecNumber evidence="7">3.1.13.1</ecNumber>
    </recommendedName>
</protein>
<dbReference type="Pfam" id="PF17876">
    <property type="entry name" value="CSD2"/>
    <property type="match status" value="1"/>
</dbReference>
<evidence type="ECO:0000256" key="4">
    <source>
        <dbReference type="ARBA" id="ARBA00022801"/>
    </source>
</evidence>
<evidence type="ECO:0000256" key="6">
    <source>
        <dbReference type="ARBA" id="ARBA00022884"/>
    </source>
</evidence>
<dbReference type="EC" id="3.1.13.1" evidence="7"/>
<feature type="compositionally biased region" description="Basic residues" evidence="8">
    <location>
        <begin position="22"/>
        <end position="33"/>
    </location>
</feature>
<dbReference type="SMART" id="SM00316">
    <property type="entry name" value="S1"/>
    <property type="match status" value="1"/>
</dbReference>
<dbReference type="InterPro" id="IPR001900">
    <property type="entry name" value="RNase_II/R"/>
</dbReference>
<dbReference type="InterPro" id="IPR012340">
    <property type="entry name" value="NA-bd_OB-fold"/>
</dbReference>
<comment type="function">
    <text evidence="7">3'-5' exoribonuclease that releases 5'-nucleoside monophosphates and is involved in maturation of structured RNAs.</text>
</comment>
<evidence type="ECO:0000259" key="9">
    <source>
        <dbReference type="PROSITE" id="PS50126"/>
    </source>
</evidence>
<dbReference type="HAMAP" id="MF_01895">
    <property type="entry name" value="RNase_R"/>
    <property type="match status" value="1"/>
</dbReference>
<name>A0A1F5ER25_9BACT</name>
<evidence type="ECO:0000313" key="10">
    <source>
        <dbReference type="EMBL" id="OGD69696.1"/>
    </source>
</evidence>
<dbReference type="AlphaFoldDB" id="A0A1F5ER25"/>
<comment type="caution">
    <text evidence="10">The sequence shown here is derived from an EMBL/GenBank/DDBJ whole genome shotgun (WGS) entry which is preliminary data.</text>
</comment>
<gene>
    <name evidence="7" type="primary">rnr</name>
    <name evidence="10" type="ORF">A3I18_01070</name>
</gene>
<dbReference type="PANTHER" id="PTHR23355">
    <property type="entry name" value="RIBONUCLEASE"/>
    <property type="match status" value="1"/>
</dbReference>
<evidence type="ECO:0000256" key="5">
    <source>
        <dbReference type="ARBA" id="ARBA00022839"/>
    </source>
</evidence>
<comment type="similarity">
    <text evidence="7">Belongs to the RNR ribonuclease family. RNase R subfamily.</text>
</comment>
<dbReference type="InterPro" id="IPR004476">
    <property type="entry name" value="RNase_II/RNase_R"/>
</dbReference>